<evidence type="ECO:0000313" key="3">
    <source>
        <dbReference type="Proteomes" id="UP000762676"/>
    </source>
</evidence>
<evidence type="ECO:0000313" key="2">
    <source>
        <dbReference type="EMBL" id="GFR60389.1"/>
    </source>
</evidence>
<evidence type="ECO:0000256" key="1">
    <source>
        <dbReference type="SAM" id="MobiDB-lite"/>
    </source>
</evidence>
<dbReference type="AlphaFoldDB" id="A0AAV4EHW2"/>
<feature type="region of interest" description="Disordered" evidence="1">
    <location>
        <begin position="16"/>
        <end position="53"/>
    </location>
</feature>
<proteinExistence type="predicted"/>
<gene>
    <name evidence="2" type="ORF">ElyMa_005406100</name>
</gene>
<sequence>MDSGSVISSISLAHSFDFPGRSAGSSSGRGRTMVRQRQEHHNSNTNTARPGRAQSEAVVIGATTNIANTYDDSDNDFGSDNEAATHHQHNYIHHHYPLQQRRPRRESVDMFSETISIGGVTDLSAERPGTHDTSHSVHLMRDASILSGQPDKSNFREKLRHWTVQEDPSSPLLVPRPTTSLASQKPTCQILSDVQREMTFLMSRPSTSNFPAKPKELIEPLDGLLPSESPVTQKKFLVLPSIGHSMMRRQRSNLETINQLDYSRQDMEDEADFFAGYHNHAPNHSSKAKTASFSQHSKHKHHRQSKHKKHSSSHHRPHSPTERPEHHTGLHKSGSRSSLVFNNNYSIDPRDSPTKAADTPMPLPPIPKYHPKHPGRRAGFPSAPRPDGSSVVDAAETSSSASGSSQDDRLEEIIYDTDLEEVDEEQEEDLDRFRQRTPETYRTGSPPVPITPPPGFR</sequence>
<feature type="compositionally biased region" description="Acidic residues" evidence="1">
    <location>
        <begin position="413"/>
        <end position="430"/>
    </location>
</feature>
<dbReference type="Proteomes" id="UP000762676">
    <property type="component" value="Unassembled WGS sequence"/>
</dbReference>
<feature type="compositionally biased region" description="Polar residues" evidence="1">
    <location>
        <begin position="335"/>
        <end position="346"/>
    </location>
</feature>
<organism evidence="2 3">
    <name type="scientific">Elysia marginata</name>
    <dbReference type="NCBI Taxonomy" id="1093978"/>
    <lineage>
        <taxon>Eukaryota</taxon>
        <taxon>Metazoa</taxon>
        <taxon>Spiralia</taxon>
        <taxon>Lophotrochozoa</taxon>
        <taxon>Mollusca</taxon>
        <taxon>Gastropoda</taxon>
        <taxon>Heterobranchia</taxon>
        <taxon>Euthyneura</taxon>
        <taxon>Panpulmonata</taxon>
        <taxon>Sacoglossa</taxon>
        <taxon>Placobranchoidea</taxon>
        <taxon>Plakobranchidae</taxon>
        <taxon>Elysia</taxon>
    </lineage>
</organism>
<reference evidence="2 3" key="1">
    <citation type="journal article" date="2021" name="Elife">
        <title>Chloroplast acquisition without the gene transfer in kleptoplastic sea slugs, Plakobranchus ocellatus.</title>
        <authorList>
            <person name="Maeda T."/>
            <person name="Takahashi S."/>
            <person name="Yoshida T."/>
            <person name="Shimamura S."/>
            <person name="Takaki Y."/>
            <person name="Nagai Y."/>
            <person name="Toyoda A."/>
            <person name="Suzuki Y."/>
            <person name="Arimoto A."/>
            <person name="Ishii H."/>
            <person name="Satoh N."/>
            <person name="Nishiyama T."/>
            <person name="Hasebe M."/>
            <person name="Maruyama T."/>
            <person name="Minagawa J."/>
            <person name="Obokata J."/>
            <person name="Shigenobu S."/>
        </authorList>
    </citation>
    <scope>NUCLEOTIDE SEQUENCE [LARGE SCALE GENOMIC DNA]</scope>
</reference>
<feature type="compositionally biased region" description="Basic and acidic residues" evidence="1">
    <location>
        <begin position="319"/>
        <end position="328"/>
    </location>
</feature>
<feature type="region of interest" description="Disordered" evidence="1">
    <location>
        <begin position="276"/>
        <end position="457"/>
    </location>
</feature>
<feature type="compositionally biased region" description="Pro residues" evidence="1">
    <location>
        <begin position="446"/>
        <end position="457"/>
    </location>
</feature>
<keyword evidence="3" id="KW-1185">Reference proteome</keyword>
<comment type="caution">
    <text evidence="2">The sequence shown here is derived from an EMBL/GenBank/DDBJ whole genome shotgun (WGS) entry which is preliminary data.</text>
</comment>
<accession>A0AAV4EHW2</accession>
<protein>
    <submittedName>
        <fullName evidence="2">Uncharacterized protein</fullName>
    </submittedName>
</protein>
<feature type="compositionally biased region" description="Low complexity" evidence="1">
    <location>
        <begin position="20"/>
        <end position="31"/>
    </location>
</feature>
<feature type="compositionally biased region" description="Polar residues" evidence="1">
    <location>
        <begin position="282"/>
        <end position="293"/>
    </location>
</feature>
<name>A0AAV4EHW2_9GAST</name>
<dbReference type="EMBL" id="BMAT01010769">
    <property type="protein sequence ID" value="GFR60389.1"/>
    <property type="molecule type" value="Genomic_DNA"/>
</dbReference>
<feature type="compositionally biased region" description="Basic residues" evidence="1">
    <location>
        <begin position="296"/>
        <end position="318"/>
    </location>
</feature>